<dbReference type="Pfam" id="PF02321">
    <property type="entry name" value="OEP"/>
    <property type="match status" value="2"/>
</dbReference>
<dbReference type="GO" id="GO:0015562">
    <property type="term" value="F:efflux transmembrane transporter activity"/>
    <property type="evidence" value="ECO:0007669"/>
    <property type="project" value="InterPro"/>
</dbReference>
<evidence type="ECO:0000256" key="1">
    <source>
        <dbReference type="ARBA" id="ARBA00004442"/>
    </source>
</evidence>
<dbReference type="PANTHER" id="PTHR30026:SF20">
    <property type="entry name" value="OUTER MEMBRANE PROTEIN TOLC"/>
    <property type="match status" value="1"/>
</dbReference>
<dbReference type="SUPFAM" id="SSF56954">
    <property type="entry name" value="Outer membrane efflux proteins (OEP)"/>
    <property type="match status" value="1"/>
</dbReference>
<comment type="similarity">
    <text evidence="2">Belongs to the outer membrane factor (OMF) (TC 1.B.17) family.</text>
</comment>
<keyword evidence="3" id="KW-0813">Transport</keyword>
<dbReference type="EMBL" id="FOAF01000003">
    <property type="protein sequence ID" value="SEL70545.1"/>
    <property type="molecule type" value="Genomic_DNA"/>
</dbReference>
<sequence length="439" mass="49120">MNTLKKTILFFLYTFPLLAYGQDSLKTHYNLEECINLALANNADAQKSANASALSSLDLKQAKAALLPTLSGNMGHGISTGFTTDPITNENVSRNITSGTQRLDANVLLFNGLNLLRTIRQQAFAYKATQMDEQRIKDNLTLDIILAYLQVITTQDVLDRNKQQRDVTSKQLERLALMNQDGAIAPGDYYDVKGQFSGDQVAVLTAENTYRTNVITLTRLLNIPYTNDLSFEPINQLPDVNNEILNNQTLYENAATSLGTLKAVKFWKESADYELKAARSLYFPSLSLGGSLDSRYSNSGDGTYADQIRDNLGKGVGLTLSIPILGGFQKRISVSRAKIKVRNAEIDLENTENNLQQQTAQVLINLETAKEKYLELKNQVEAYQESFRVAEVQFEAGAINSVEFLLQKNKYDQSSIDLVVAQYEWQLRQRIANYYNGSR</sequence>
<dbReference type="Proteomes" id="UP000199421">
    <property type="component" value="Unassembled WGS sequence"/>
</dbReference>
<dbReference type="Gene3D" id="1.20.1600.10">
    <property type="entry name" value="Outer membrane efflux proteins (OEP)"/>
    <property type="match status" value="1"/>
</dbReference>
<reference evidence="10" key="1">
    <citation type="submission" date="2016-10" db="EMBL/GenBank/DDBJ databases">
        <authorList>
            <person name="Varghese N."/>
            <person name="Submissions S."/>
        </authorList>
    </citation>
    <scope>NUCLEOTIDE SEQUENCE [LARGE SCALE GENOMIC DNA]</scope>
    <source>
        <strain evidence="10">DSM 18733</strain>
    </source>
</reference>
<evidence type="ECO:0000313" key="10">
    <source>
        <dbReference type="Proteomes" id="UP000199421"/>
    </source>
</evidence>
<dbReference type="GO" id="GO:1990281">
    <property type="term" value="C:efflux pump complex"/>
    <property type="evidence" value="ECO:0007669"/>
    <property type="project" value="TreeGrafter"/>
</dbReference>
<keyword evidence="5" id="KW-0812">Transmembrane</keyword>
<evidence type="ECO:0000256" key="8">
    <source>
        <dbReference type="SAM" id="Coils"/>
    </source>
</evidence>
<name>A0A1H7SDD1_OLID1</name>
<protein>
    <submittedName>
        <fullName evidence="9">Outer membrane protein</fullName>
    </submittedName>
</protein>
<gene>
    <name evidence="9" type="ORF">SAMN05661044_03181</name>
</gene>
<keyword evidence="4" id="KW-1134">Transmembrane beta strand</keyword>
<keyword evidence="6" id="KW-0472">Membrane</keyword>
<evidence type="ECO:0000256" key="4">
    <source>
        <dbReference type="ARBA" id="ARBA00022452"/>
    </source>
</evidence>
<organism evidence="9 10">
    <name type="scientific">Olivibacter domesticus</name>
    <name type="common">Pseudosphingobacterium domesticum</name>
    <dbReference type="NCBI Taxonomy" id="407022"/>
    <lineage>
        <taxon>Bacteria</taxon>
        <taxon>Pseudomonadati</taxon>
        <taxon>Bacteroidota</taxon>
        <taxon>Sphingobacteriia</taxon>
        <taxon>Sphingobacteriales</taxon>
        <taxon>Sphingobacteriaceae</taxon>
        <taxon>Olivibacter</taxon>
    </lineage>
</organism>
<dbReference type="OrthoDB" id="9811587at2"/>
<dbReference type="STRING" id="407022.SAMN05661044_03181"/>
<accession>A0A1H7SDD1</accession>
<dbReference type="InterPro" id="IPR051906">
    <property type="entry name" value="TolC-like"/>
</dbReference>
<evidence type="ECO:0000256" key="2">
    <source>
        <dbReference type="ARBA" id="ARBA00007613"/>
    </source>
</evidence>
<comment type="subcellular location">
    <subcellularLocation>
        <location evidence="1">Cell outer membrane</location>
    </subcellularLocation>
</comment>
<feature type="coiled-coil region" evidence="8">
    <location>
        <begin position="334"/>
        <end position="393"/>
    </location>
</feature>
<keyword evidence="10" id="KW-1185">Reference proteome</keyword>
<evidence type="ECO:0000256" key="7">
    <source>
        <dbReference type="ARBA" id="ARBA00023237"/>
    </source>
</evidence>
<evidence type="ECO:0000256" key="6">
    <source>
        <dbReference type="ARBA" id="ARBA00023136"/>
    </source>
</evidence>
<dbReference type="AlphaFoldDB" id="A0A1H7SDD1"/>
<proteinExistence type="inferred from homology"/>
<dbReference type="PANTHER" id="PTHR30026">
    <property type="entry name" value="OUTER MEMBRANE PROTEIN TOLC"/>
    <property type="match status" value="1"/>
</dbReference>
<keyword evidence="7" id="KW-0998">Cell outer membrane</keyword>
<evidence type="ECO:0000256" key="5">
    <source>
        <dbReference type="ARBA" id="ARBA00022692"/>
    </source>
</evidence>
<dbReference type="RefSeq" id="WP_093326325.1">
    <property type="nucleotide sequence ID" value="NZ_FOAF01000003.1"/>
</dbReference>
<dbReference type="InterPro" id="IPR003423">
    <property type="entry name" value="OMP_efflux"/>
</dbReference>
<evidence type="ECO:0000313" key="9">
    <source>
        <dbReference type="EMBL" id="SEL70545.1"/>
    </source>
</evidence>
<dbReference type="GO" id="GO:0015288">
    <property type="term" value="F:porin activity"/>
    <property type="evidence" value="ECO:0007669"/>
    <property type="project" value="TreeGrafter"/>
</dbReference>
<dbReference type="GO" id="GO:0009279">
    <property type="term" value="C:cell outer membrane"/>
    <property type="evidence" value="ECO:0007669"/>
    <property type="project" value="UniProtKB-SubCell"/>
</dbReference>
<keyword evidence="8" id="KW-0175">Coiled coil</keyword>
<evidence type="ECO:0000256" key="3">
    <source>
        <dbReference type="ARBA" id="ARBA00022448"/>
    </source>
</evidence>